<accession>A0AAD6QF26</accession>
<evidence type="ECO:0000313" key="3">
    <source>
        <dbReference type="Proteomes" id="UP001164929"/>
    </source>
</evidence>
<keyword evidence="1" id="KW-0812">Transmembrane</keyword>
<organism evidence="2 3">
    <name type="scientific">Populus alba x Populus x berolinensis</name>
    <dbReference type="NCBI Taxonomy" id="444605"/>
    <lineage>
        <taxon>Eukaryota</taxon>
        <taxon>Viridiplantae</taxon>
        <taxon>Streptophyta</taxon>
        <taxon>Embryophyta</taxon>
        <taxon>Tracheophyta</taxon>
        <taxon>Spermatophyta</taxon>
        <taxon>Magnoliopsida</taxon>
        <taxon>eudicotyledons</taxon>
        <taxon>Gunneridae</taxon>
        <taxon>Pentapetalae</taxon>
        <taxon>rosids</taxon>
        <taxon>fabids</taxon>
        <taxon>Malpighiales</taxon>
        <taxon>Salicaceae</taxon>
        <taxon>Saliceae</taxon>
        <taxon>Populus</taxon>
    </lineage>
</organism>
<gene>
    <name evidence="2" type="ORF">NC653_021928</name>
</gene>
<feature type="transmembrane region" description="Helical" evidence="1">
    <location>
        <begin position="196"/>
        <end position="220"/>
    </location>
</feature>
<keyword evidence="3" id="KW-1185">Reference proteome</keyword>
<sequence length="226" mass="25189">MVLHDLVLNKYGCTRLPAICLGGYCSGSIGLDVFGLWEISFFFLYSNFVAVVAVLQLEKNFVLAKFVTYCLILFWVEENSSAVGLGLNFNFIMSGYWIFIAFVLFHFIGLVAAVVLGFARVPVLSRLVIYGLAVSFSLLGSCLSNLFYFCTLLLFGLLKNMNSLLKLFSLFGFVVGCMFLVLCIKLDSRFDFIVSLLGLWFLFFLGQHCFFFPSIGVIGLSCVSIA</sequence>
<protein>
    <submittedName>
        <fullName evidence="2">Uncharacterized protein</fullName>
    </submittedName>
</protein>
<proteinExistence type="predicted"/>
<feature type="transmembrane region" description="Helical" evidence="1">
    <location>
        <begin position="34"/>
        <end position="55"/>
    </location>
</feature>
<evidence type="ECO:0000256" key="1">
    <source>
        <dbReference type="SAM" id="Phobius"/>
    </source>
</evidence>
<name>A0AAD6QF26_9ROSI</name>
<feature type="transmembrane region" description="Helical" evidence="1">
    <location>
        <begin position="96"/>
        <end position="118"/>
    </location>
</feature>
<keyword evidence="1" id="KW-0472">Membrane</keyword>
<evidence type="ECO:0000313" key="2">
    <source>
        <dbReference type="EMBL" id="KAJ6989188.1"/>
    </source>
</evidence>
<keyword evidence="1" id="KW-1133">Transmembrane helix</keyword>
<comment type="caution">
    <text evidence="2">The sequence shown here is derived from an EMBL/GenBank/DDBJ whole genome shotgun (WGS) entry which is preliminary data.</text>
</comment>
<dbReference type="AlphaFoldDB" id="A0AAD6QF26"/>
<reference evidence="2" key="1">
    <citation type="journal article" date="2023" name="Mol. Ecol. Resour.">
        <title>Chromosome-level genome assembly of a triploid poplar Populus alba 'Berolinensis'.</title>
        <authorList>
            <person name="Chen S."/>
            <person name="Yu Y."/>
            <person name="Wang X."/>
            <person name="Wang S."/>
            <person name="Zhang T."/>
            <person name="Zhou Y."/>
            <person name="He R."/>
            <person name="Meng N."/>
            <person name="Wang Y."/>
            <person name="Liu W."/>
            <person name="Liu Z."/>
            <person name="Liu J."/>
            <person name="Guo Q."/>
            <person name="Huang H."/>
            <person name="Sederoff R.R."/>
            <person name="Wang G."/>
            <person name="Qu G."/>
            <person name="Chen S."/>
        </authorList>
    </citation>
    <scope>NUCLEOTIDE SEQUENCE</scope>
    <source>
        <strain evidence="2">SC-2020</strain>
    </source>
</reference>
<feature type="transmembrane region" description="Helical" evidence="1">
    <location>
        <begin position="164"/>
        <end position="184"/>
    </location>
</feature>
<feature type="transmembrane region" description="Helical" evidence="1">
    <location>
        <begin position="130"/>
        <end position="158"/>
    </location>
</feature>
<feature type="transmembrane region" description="Helical" evidence="1">
    <location>
        <begin position="60"/>
        <end position="76"/>
    </location>
</feature>
<dbReference type="EMBL" id="JAQIZT010000008">
    <property type="protein sequence ID" value="KAJ6989188.1"/>
    <property type="molecule type" value="Genomic_DNA"/>
</dbReference>
<dbReference type="Proteomes" id="UP001164929">
    <property type="component" value="Chromosome 8"/>
</dbReference>